<name>A0AAE0JLL9_9PEZI</name>
<organism evidence="2 3">
    <name type="scientific">Neurospora tetraspora</name>
    <dbReference type="NCBI Taxonomy" id="94610"/>
    <lineage>
        <taxon>Eukaryota</taxon>
        <taxon>Fungi</taxon>
        <taxon>Dikarya</taxon>
        <taxon>Ascomycota</taxon>
        <taxon>Pezizomycotina</taxon>
        <taxon>Sordariomycetes</taxon>
        <taxon>Sordariomycetidae</taxon>
        <taxon>Sordariales</taxon>
        <taxon>Sordariaceae</taxon>
        <taxon>Neurospora</taxon>
    </lineage>
</organism>
<proteinExistence type="inferred from homology"/>
<reference evidence="2" key="2">
    <citation type="submission" date="2023-06" db="EMBL/GenBank/DDBJ databases">
        <authorList>
            <consortium name="Lawrence Berkeley National Laboratory"/>
            <person name="Haridas S."/>
            <person name="Hensen N."/>
            <person name="Bonometti L."/>
            <person name="Westerberg I."/>
            <person name="Brannstrom I.O."/>
            <person name="Guillou S."/>
            <person name="Cros-Aarteil S."/>
            <person name="Calhoun S."/>
            <person name="Kuo A."/>
            <person name="Mondo S."/>
            <person name="Pangilinan J."/>
            <person name="Riley R."/>
            <person name="Labutti K."/>
            <person name="Andreopoulos B."/>
            <person name="Lipzen A."/>
            <person name="Chen C."/>
            <person name="Yanf M."/>
            <person name="Daum C."/>
            <person name="Ng V."/>
            <person name="Clum A."/>
            <person name="Steindorff A."/>
            <person name="Ohm R."/>
            <person name="Martin F."/>
            <person name="Silar P."/>
            <person name="Natvig D."/>
            <person name="Lalanne C."/>
            <person name="Gautier V."/>
            <person name="Ament-Velasquez S.L."/>
            <person name="Kruys A."/>
            <person name="Hutchinson M.I."/>
            <person name="Powell A.J."/>
            <person name="Barry K."/>
            <person name="Miller A.N."/>
            <person name="Grigoriev I.V."/>
            <person name="Debuchy R."/>
            <person name="Gladieux P."/>
            <person name="Thoren M.H."/>
            <person name="Johannesson H."/>
        </authorList>
    </citation>
    <scope>NUCLEOTIDE SEQUENCE</scope>
    <source>
        <strain evidence="2">CBS 560.94</strain>
    </source>
</reference>
<dbReference type="SUPFAM" id="SSF102198">
    <property type="entry name" value="Putative cyclase"/>
    <property type="match status" value="1"/>
</dbReference>
<dbReference type="Gene3D" id="3.50.30.50">
    <property type="entry name" value="Putative cyclase"/>
    <property type="match status" value="1"/>
</dbReference>
<protein>
    <recommendedName>
        <fullName evidence="4">Cyclase</fullName>
    </recommendedName>
</protein>
<evidence type="ECO:0008006" key="4">
    <source>
        <dbReference type="Google" id="ProtNLM"/>
    </source>
</evidence>
<evidence type="ECO:0000256" key="1">
    <source>
        <dbReference type="ARBA" id="ARBA00007865"/>
    </source>
</evidence>
<keyword evidence="3" id="KW-1185">Reference proteome</keyword>
<dbReference type="PANTHER" id="PTHR34861:SF10">
    <property type="entry name" value="CYCLASE"/>
    <property type="match status" value="1"/>
</dbReference>
<accession>A0AAE0JLL9</accession>
<sequence length="348" mass="38223">MDAKTLYPDFDDLPKVEGQPQGCAWGLFDKDGVKDIYGTLNFITPETVKAAAAEVQHGISVSLNWSLNAIKFPFGHRQAPVHTPFALPAEMGTKGLHGFDDSLTFNTQYSSQWDSLCHVTHSHSGETYNGFVPTVEKLSSTTSTKKENEKEGLLPTIDRWHTRGGLVARGVLIDWKRYAEEVINSKGETGPKWHPLDGYKITFDDLEAAAKHFGVEFKVGDVLLVRTGMTSVMENPTPEDFGKMADSKLAGVEGSERTARWVWNKRFAAVAGDSAAFEAIEYSKETGCDLVLHRYFLTMFGMSIGELWDLDALGEACKKTGKYSFLLTSAPLNHPGLVASPPNATAVL</sequence>
<evidence type="ECO:0000313" key="2">
    <source>
        <dbReference type="EMBL" id="KAK3351252.1"/>
    </source>
</evidence>
<comment type="caution">
    <text evidence="2">The sequence shown here is derived from an EMBL/GenBank/DDBJ whole genome shotgun (WGS) entry which is preliminary data.</text>
</comment>
<dbReference type="Proteomes" id="UP001278500">
    <property type="component" value="Unassembled WGS sequence"/>
</dbReference>
<dbReference type="Pfam" id="PF04199">
    <property type="entry name" value="Cyclase"/>
    <property type="match status" value="1"/>
</dbReference>
<dbReference type="EMBL" id="JAUEPP010000002">
    <property type="protein sequence ID" value="KAK3351252.1"/>
    <property type="molecule type" value="Genomic_DNA"/>
</dbReference>
<dbReference type="GO" id="GO:0004061">
    <property type="term" value="F:arylformamidase activity"/>
    <property type="evidence" value="ECO:0007669"/>
    <property type="project" value="InterPro"/>
</dbReference>
<dbReference type="AlphaFoldDB" id="A0AAE0JLL9"/>
<dbReference type="GeneID" id="87866594"/>
<reference evidence="2" key="1">
    <citation type="journal article" date="2023" name="Mol. Phylogenet. Evol.">
        <title>Genome-scale phylogeny and comparative genomics of the fungal order Sordariales.</title>
        <authorList>
            <person name="Hensen N."/>
            <person name="Bonometti L."/>
            <person name="Westerberg I."/>
            <person name="Brannstrom I.O."/>
            <person name="Guillou S."/>
            <person name="Cros-Aarteil S."/>
            <person name="Calhoun S."/>
            <person name="Haridas S."/>
            <person name="Kuo A."/>
            <person name="Mondo S."/>
            <person name="Pangilinan J."/>
            <person name="Riley R."/>
            <person name="LaButti K."/>
            <person name="Andreopoulos B."/>
            <person name="Lipzen A."/>
            <person name="Chen C."/>
            <person name="Yan M."/>
            <person name="Daum C."/>
            <person name="Ng V."/>
            <person name="Clum A."/>
            <person name="Steindorff A."/>
            <person name="Ohm R.A."/>
            <person name="Martin F."/>
            <person name="Silar P."/>
            <person name="Natvig D.O."/>
            <person name="Lalanne C."/>
            <person name="Gautier V."/>
            <person name="Ament-Velasquez S.L."/>
            <person name="Kruys A."/>
            <person name="Hutchinson M.I."/>
            <person name="Powell A.J."/>
            <person name="Barry K."/>
            <person name="Miller A.N."/>
            <person name="Grigoriev I.V."/>
            <person name="Debuchy R."/>
            <person name="Gladieux P."/>
            <person name="Hiltunen Thoren M."/>
            <person name="Johannesson H."/>
        </authorList>
    </citation>
    <scope>NUCLEOTIDE SEQUENCE</scope>
    <source>
        <strain evidence="2">CBS 560.94</strain>
    </source>
</reference>
<comment type="similarity">
    <text evidence="1">Belongs to the Cyclase 1 superfamily.</text>
</comment>
<dbReference type="GO" id="GO:0019441">
    <property type="term" value="P:L-tryptophan catabolic process to kynurenine"/>
    <property type="evidence" value="ECO:0007669"/>
    <property type="project" value="InterPro"/>
</dbReference>
<gene>
    <name evidence="2" type="ORF">B0H65DRAFT_546307</name>
</gene>
<dbReference type="InterPro" id="IPR007325">
    <property type="entry name" value="KFase/CYL"/>
</dbReference>
<dbReference type="InterPro" id="IPR037175">
    <property type="entry name" value="KFase_sf"/>
</dbReference>
<dbReference type="PANTHER" id="PTHR34861">
    <property type="match status" value="1"/>
</dbReference>
<evidence type="ECO:0000313" key="3">
    <source>
        <dbReference type="Proteomes" id="UP001278500"/>
    </source>
</evidence>
<dbReference type="RefSeq" id="XP_062684547.1">
    <property type="nucleotide sequence ID" value="XM_062829440.1"/>
</dbReference>